<dbReference type="PANTHER" id="PTHR33525">
    <property type="match status" value="1"/>
</dbReference>
<evidence type="ECO:0000313" key="3">
    <source>
        <dbReference type="Proteomes" id="UP000189462"/>
    </source>
</evidence>
<dbReference type="InterPro" id="IPR052340">
    <property type="entry name" value="RNase_Y/CdgJ"/>
</dbReference>
<accession>A0A1V3N711</accession>
<reference evidence="2 3" key="1">
    <citation type="submission" date="2017-02" db="EMBL/GenBank/DDBJ databases">
        <title>Genomic diversity within the haloalkaliphilic genus Thioalkalivibrio.</title>
        <authorList>
            <person name="Ahn A.-C."/>
            <person name="Meier-Kolthoff J."/>
            <person name="Overmars L."/>
            <person name="Richter M."/>
            <person name="Woyke T."/>
            <person name="Sorokin D.Y."/>
            <person name="Muyzer G."/>
        </authorList>
    </citation>
    <scope>NUCLEOTIDE SEQUENCE [LARGE SCALE GENOMIC DNA]</scope>
    <source>
        <strain evidence="2 3">ALJD</strain>
    </source>
</reference>
<dbReference type="PANTHER" id="PTHR33525:SF3">
    <property type="entry name" value="RIBONUCLEASE Y"/>
    <property type="match status" value="1"/>
</dbReference>
<dbReference type="SMART" id="SM00471">
    <property type="entry name" value="HDc"/>
    <property type="match status" value="1"/>
</dbReference>
<dbReference type="RefSeq" id="WP_077280344.1">
    <property type="nucleotide sequence ID" value="NZ_MVBK01000152.1"/>
</dbReference>
<dbReference type="CDD" id="cd00077">
    <property type="entry name" value="HDc"/>
    <property type="match status" value="1"/>
</dbReference>
<dbReference type="GO" id="GO:0016787">
    <property type="term" value="F:hydrolase activity"/>
    <property type="evidence" value="ECO:0007669"/>
    <property type="project" value="UniProtKB-KW"/>
</dbReference>
<organism evidence="2 3">
    <name type="scientific">Thioalkalivibrio denitrificans</name>
    <dbReference type="NCBI Taxonomy" id="108003"/>
    <lineage>
        <taxon>Bacteria</taxon>
        <taxon>Pseudomonadati</taxon>
        <taxon>Pseudomonadota</taxon>
        <taxon>Gammaproteobacteria</taxon>
        <taxon>Chromatiales</taxon>
        <taxon>Ectothiorhodospiraceae</taxon>
        <taxon>Thioalkalivibrio</taxon>
    </lineage>
</organism>
<name>A0A1V3N711_9GAMM</name>
<keyword evidence="2" id="KW-0378">Hydrolase</keyword>
<dbReference type="Gene3D" id="1.10.3210.10">
    <property type="entry name" value="Hypothetical protein af1432"/>
    <property type="match status" value="1"/>
</dbReference>
<dbReference type="PROSITE" id="PS51833">
    <property type="entry name" value="HDOD"/>
    <property type="match status" value="1"/>
</dbReference>
<dbReference type="Pfam" id="PF08668">
    <property type="entry name" value="HDOD"/>
    <property type="match status" value="1"/>
</dbReference>
<gene>
    <name evidence="2" type="ORF">B1C78_17105</name>
</gene>
<dbReference type="Proteomes" id="UP000189462">
    <property type="component" value="Unassembled WGS sequence"/>
</dbReference>
<dbReference type="SUPFAM" id="SSF109604">
    <property type="entry name" value="HD-domain/PDEase-like"/>
    <property type="match status" value="1"/>
</dbReference>
<protein>
    <submittedName>
        <fullName evidence="2">Phosphohydrolase</fullName>
    </submittedName>
</protein>
<sequence>MTAQTTGDLIKENLQLATLPDIYHRIEETVNDPTSSFDAMARIIEQDAALTVQVLKVANSSLYAFPYKIQSVSRAISIIGTQQLRDLVLAATVIRFFNQVPVGAVNMDSFWRHSVACAIICRAIATFRREPNVERFYVSGLLHDIGRLVMFMHLEDQVTPLLRRRDELGELLFRVEQEMFGFDHAGLGGSLLAAWQLPPVFEEAVRCHHAPEEAINYPIECAVVHVADSIANALRMGTSGERYVPPVNPGAWSRLALPESALEQIIEYTDQHYQQAVDVFLG</sequence>
<dbReference type="InterPro" id="IPR003607">
    <property type="entry name" value="HD/PDEase_dom"/>
</dbReference>
<proteinExistence type="predicted"/>
<dbReference type="InterPro" id="IPR013976">
    <property type="entry name" value="HDOD"/>
</dbReference>
<dbReference type="EMBL" id="MVBK01000152">
    <property type="protein sequence ID" value="OOG20612.1"/>
    <property type="molecule type" value="Genomic_DNA"/>
</dbReference>
<feature type="domain" description="HDOD" evidence="1">
    <location>
        <begin position="16"/>
        <end position="211"/>
    </location>
</feature>
<dbReference type="STRING" id="108003.B1C78_17105"/>
<evidence type="ECO:0000259" key="1">
    <source>
        <dbReference type="PROSITE" id="PS51833"/>
    </source>
</evidence>
<comment type="caution">
    <text evidence="2">The sequence shown here is derived from an EMBL/GenBank/DDBJ whole genome shotgun (WGS) entry which is preliminary data.</text>
</comment>
<dbReference type="OrthoDB" id="9770715at2"/>
<keyword evidence="3" id="KW-1185">Reference proteome</keyword>
<dbReference type="AlphaFoldDB" id="A0A1V3N711"/>
<evidence type="ECO:0000313" key="2">
    <source>
        <dbReference type="EMBL" id="OOG20612.1"/>
    </source>
</evidence>